<proteinExistence type="predicted"/>
<accession>A0ACD5BK44</accession>
<organism evidence="1 2">
    <name type="scientific">Amycolatopsis coloradensis</name>
    <dbReference type="NCBI Taxonomy" id="76021"/>
    <lineage>
        <taxon>Bacteria</taxon>
        <taxon>Bacillati</taxon>
        <taxon>Actinomycetota</taxon>
        <taxon>Actinomycetes</taxon>
        <taxon>Pseudonocardiales</taxon>
        <taxon>Pseudonocardiaceae</taxon>
        <taxon>Amycolatopsis</taxon>
    </lineage>
</organism>
<evidence type="ECO:0000313" key="1">
    <source>
        <dbReference type="EMBL" id="WYW19612.1"/>
    </source>
</evidence>
<sequence>MAPRPAFREPKDLEKPVELAMDGFKIMSAHGTRDISNPDDLFILRSEVADTSRRIKRRFEKFRESGRTTGGMRRSVSPRAWVTSTMVVPRSRATERRGRVRTTSSSIFSNERGRGSWSCPSPALNASLRFATEDLEIGGTRITRGDSVTLSVGAANRDPDRLVPGRDTTGTIAFGHGIHRCLDAADQIDGGTRVDDEFAVPVPEGWRSWTRGAGCRRSTGSFRSRAGRYTSRPQPISLTTWCEARRGRCGVQALAVSGLGVAAKVAVGQIVLVSAAPTAMGRTVAISDVPNTGSNVASRSPFLALEAFAA</sequence>
<dbReference type="EMBL" id="CP150484">
    <property type="protein sequence ID" value="WYW19612.1"/>
    <property type="molecule type" value="Genomic_DNA"/>
</dbReference>
<gene>
    <name evidence="1" type="ORF">LCL61_29110</name>
</gene>
<reference evidence="1" key="1">
    <citation type="submission" date="2023-10" db="EMBL/GenBank/DDBJ databases">
        <title>Whole genome sequencing of actinobacterial strain Amycolatopsis sp. (BCA-696) identifies the underlying plant growth-promoting genes.</title>
        <authorList>
            <person name="Gandham P."/>
            <person name="Vadla N."/>
            <person name="Saji A."/>
            <person name="Srinivas V."/>
            <person name="Ruperao P."/>
            <person name="Selvanayagam S."/>
            <person name="Saxena R.K."/>
            <person name="Rathore A."/>
            <person name="Gopalakrishnan S."/>
            <person name="Thakur V."/>
        </authorList>
    </citation>
    <scope>NUCLEOTIDE SEQUENCE</scope>
    <source>
        <strain evidence="1">BCA-696</strain>
    </source>
</reference>
<protein>
    <submittedName>
        <fullName evidence="1">Uncharacterized protein</fullName>
    </submittedName>
</protein>
<name>A0ACD5BK44_9PSEU</name>
<keyword evidence="2" id="KW-1185">Reference proteome</keyword>
<evidence type="ECO:0000313" key="2">
    <source>
        <dbReference type="Proteomes" id="UP001456344"/>
    </source>
</evidence>
<dbReference type="Proteomes" id="UP001456344">
    <property type="component" value="Chromosome"/>
</dbReference>